<dbReference type="PANTHER" id="PTHR43737:SF1">
    <property type="entry name" value="DUF1501 DOMAIN-CONTAINING PROTEIN"/>
    <property type="match status" value="1"/>
</dbReference>
<keyword evidence="3" id="KW-1185">Reference proteome</keyword>
<dbReference type="Pfam" id="PF07394">
    <property type="entry name" value="DUF1501"/>
    <property type="match status" value="1"/>
</dbReference>
<organism evidence="2 3">
    <name type="scientific">Seonamhaeicola aphaedonensis</name>
    <dbReference type="NCBI Taxonomy" id="1461338"/>
    <lineage>
        <taxon>Bacteria</taxon>
        <taxon>Pseudomonadati</taxon>
        <taxon>Bacteroidota</taxon>
        <taxon>Flavobacteriia</taxon>
        <taxon>Flavobacteriales</taxon>
        <taxon>Flavobacteriaceae</taxon>
    </lineage>
</organism>
<feature type="signal peptide" evidence="1">
    <location>
        <begin position="1"/>
        <end position="25"/>
    </location>
</feature>
<sequence length="396" mass="45022">MDRRKFLKQSSLASSLFFIPSFVKAFENVASSSLGYKRLVIIQLSGGNDGLNTVIPFQNDIYYKERTSLSITKNEVLRLTDEIGLHPSLAPLNRLYDQGLLTILNNVGYPNPNRSHFRSMDIWQTAVDSNKYSQSGWIGRYLDHFGDAPYTAIQIDESLSLAMKGNTKNAIATQDAKTLFNLSRDPYFKSLQQHQNDTHLSEHNLGYLYKSMIEAHTSAKYIYETNKTVSSKTEYPNNKFGKQLKTTAQFINSHLNTKVYYASLNGFDTHVNQLPTQRRLLGQYAEGIETFVQDLIAGGTFNDTLILTFSEFGRRVKQNASSGTDHGTANNLFIIGNQLKKPGIYNKLARLDNLDDNGDLKFEIDFRTIYATVLKKWLEVNDKKILNKSFKQLNFI</sequence>
<evidence type="ECO:0000313" key="3">
    <source>
        <dbReference type="Proteomes" id="UP000256629"/>
    </source>
</evidence>
<dbReference type="Proteomes" id="UP000256629">
    <property type="component" value="Unassembled WGS sequence"/>
</dbReference>
<evidence type="ECO:0000313" key="2">
    <source>
        <dbReference type="EMBL" id="RED48746.1"/>
    </source>
</evidence>
<name>A0A3D9HIG4_9FLAO</name>
<reference evidence="2 3" key="1">
    <citation type="submission" date="2018-07" db="EMBL/GenBank/DDBJ databases">
        <title>Genomic Encyclopedia of Type Strains, Phase III (KMG-III): the genomes of soil and plant-associated and newly described type strains.</title>
        <authorList>
            <person name="Whitman W."/>
        </authorList>
    </citation>
    <scope>NUCLEOTIDE SEQUENCE [LARGE SCALE GENOMIC DNA]</scope>
    <source>
        <strain evidence="2 3">CECT 8487</strain>
    </source>
</reference>
<dbReference type="EMBL" id="QRDX01000003">
    <property type="protein sequence ID" value="RED48746.1"/>
    <property type="molecule type" value="Genomic_DNA"/>
</dbReference>
<dbReference type="OrthoDB" id="9779968at2"/>
<gene>
    <name evidence="2" type="ORF">DFQ02_10376</name>
</gene>
<accession>A0A3D9HIG4</accession>
<protein>
    <submittedName>
        <fullName evidence="2">Uncharacterized protein (DUF1501 family)</fullName>
    </submittedName>
</protein>
<feature type="chain" id="PRO_5017588753" evidence="1">
    <location>
        <begin position="26"/>
        <end position="396"/>
    </location>
</feature>
<dbReference type="InterPro" id="IPR010869">
    <property type="entry name" value="DUF1501"/>
</dbReference>
<evidence type="ECO:0000256" key="1">
    <source>
        <dbReference type="SAM" id="SignalP"/>
    </source>
</evidence>
<proteinExistence type="predicted"/>
<dbReference type="AlphaFoldDB" id="A0A3D9HIG4"/>
<comment type="caution">
    <text evidence="2">The sequence shown here is derived from an EMBL/GenBank/DDBJ whole genome shotgun (WGS) entry which is preliminary data.</text>
</comment>
<keyword evidence="1" id="KW-0732">Signal</keyword>
<dbReference type="RefSeq" id="WP_116040131.1">
    <property type="nucleotide sequence ID" value="NZ_QRDX01000003.1"/>
</dbReference>
<dbReference type="PANTHER" id="PTHR43737">
    <property type="entry name" value="BLL7424 PROTEIN"/>
    <property type="match status" value="1"/>
</dbReference>